<evidence type="ECO:0000313" key="6">
    <source>
        <dbReference type="EMBL" id="PMR78162.1"/>
    </source>
</evidence>
<dbReference type="PROSITE" id="PS50949">
    <property type="entry name" value="HTH_GNTR"/>
    <property type="match status" value="1"/>
</dbReference>
<dbReference type="EMBL" id="PNRG01000033">
    <property type="protein sequence ID" value="PMR78162.1"/>
    <property type="molecule type" value="Genomic_DNA"/>
</dbReference>
<sequence length="263" mass="29107">MSLKRQPNAALQHESITRFGPSRGSPSQVSPSHNEPFGGSLERSSIAFQILERIKSALIRGELKPGDYLPSETELTQSLGIGKSSVREAIKMLQAIGIVEVRRGQGTIIRREPGDPLVDPMAFGMILARGMTRDVLEFRQMFEPAYTLQAMHNATPEDHARIQRSIDAMESAIANGEQTSHHDVAFHRAILHATHNPMTIRVGETLLELIEAALETSMQTDPTTALKDHKAIFKAFKAGDAEQVQDAIAVSRESWETTLTYRE</sequence>
<evidence type="ECO:0000256" key="2">
    <source>
        <dbReference type="ARBA" id="ARBA00023125"/>
    </source>
</evidence>
<feature type="domain" description="HTH gntR-type" evidence="5">
    <location>
        <begin position="44"/>
        <end position="112"/>
    </location>
</feature>
<evidence type="ECO:0000313" key="7">
    <source>
        <dbReference type="Proteomes" id="UP000235547"/>
    </source>
</evidence>
<dbReference type="GO" id="GO:0003677">
    <property type="term" value="F:DNA binding"/>
    <property type="evidence" value="ECO:0007669"/>
    <property type="project" value="UniProtKB-KW"/>
</dbReference>
<gene>
    <name evidence="6" type="ORF">C1H70_15415</name>
</gene>
<dbReference type="Pfam" id="PF07729">
    <property type="entry name" value="FCD"/>
    <property type="match status" value="1"/>
</dbReference>
<dbReference type="PANTHER" id="PTHR43537">
    <property type="entry name" value="TRANSCRIPTIONAL REGULATOR, GNTR FAMILY"/>
    <property type="match status" value="1"/>
</dbReference>
<evidence type="ECO:0000256" key="3">
    <source>
        <dbReference type="ARBA" id="ARBA00023163"/>
    </source>
</evidence>
<name>A0A2N7UCJ8_9GAMM</name>
<feature type="compositionally biased region" description="Polar residues" evidence="4">
    <location>
        <begin position="24"/>
        <end position="33"/>
    </location>
</feature>
<dbReference type="SUPFAM" id="SSF46785">
    <property type="entry name" value="Winged helix' DNA-binding domain"/>
    <property type="match status" value="1"/>
</dbReference>
<proteinExistence type="predicted"/>
<dbReference type="InterPro" id="IPR008920">
    <property type="entry name" value="TF_FadR/GntR_C"/>
</dbReference>
<accession>A0A2N7UCJ8</accession>
<dbReference type="SMART" id="SM00895">
    <property type="entry name" value="FCD"/>
    <property type="match status" value="1"/>
</dbReference>
<dbReference type="Gene3D" id="1.20.120.530">
    <property type="entry name" value="GntR ligand-binding domain-like"/>
    <property type="match status" value="1"/>
</dbReference>
<feature type="region of interest" description="Disordered" evidence="4">
    <location>
        <begin position="1"/>
        <end position="38"/>
    </location>
</feature>
<keyword evidence="2" id="KW-0238">DNA-binding</keyword>
<dbReference type="CDD" id="cd07377">
    <property type="entry name" value="WHTH_GntR"/>
    <property type="match status" value="1"/>
</dbReference>
<dbReference type="InterPro" id="IPR036390">
    <property type="entry name" value="WH_DNA-bd_sf"/>
</dbReference>
<evidence type="ECO:0000256" key="1">
    <source>
        <dbReference type="ARBA" id="ARBA00023015"/>
    </source>
</evidence>
<keyword evidence="3" id="KW-0804">Transcription</keyword>
<dbReference type="InterPro" id="IPR011711">
    <property type="entry name" value="GntR_C"/>
</dbReference>
<dbReference type="RefSeq" id="WP_102589227.1">
    <property type="nucleotide sequence ID" value="NZ_BNAE01000001.1"/>
</dbReference>
<dbReference type="AlphaFoldDB" id="A0A2N7UCJ8"/>
<dbReference type="Gene3D" id="1.10.10.10">
    <property type="entry name" value="Winged helix-like DNA-binding domain superfamily/Winged helix DNA-binding domain"/>
    <property type="match status" value="1"/>
</dbReference>
<protein>
    <submittedName>
        <fullName evidence="6">FadR family transcriptional regulator</fullName>
    </submittedName>
</protein>
<dbReference type="SUPFAM" id="SSF48008">
    <property type="entry name" value="GntR ligand-binding domain-like"/>
    <property type="match status" value="1"/>
</dbReference>
<dbReference type="SMART" id="SM00345">
    <property type="entry name" value="HTH_GNTR"/>
    <property type="match status" value="1"/>
</dbReference>
<dbReference type="Pfam" id="PF00392">
    <property type="entry name" value="GntR"/>
    <property type="match status" value="1"/>
</dbReference>
<dbReference type="OrthoDB" id="1040417at2"/>
<dbReference type="Proteomes" id="UP000235547">
    <property type="component" value="Unassembled WGS sequence"/>
</dbReference>
<organism evidence="6 7">
    <name type="scientific">Halomonas urumqiensis</name>
    <dbReference type="NCBI Taxonomy" id="1684789"/>
    <lineage>
        <taxon>Bacteria</taxon>
        <taxon>Pseudomonadati</taxon>
        <taxon>Pseudomonadota</taxon>
        <taxon>Gammaproteobacteria</taxon>
        <taxon>Oceanospirillales</taxon>
        <taxon>Halomonadaceae</taxon>
        <taxon>Halomonas</taxon>
    </lineage>
</organism>
<dbReference type="InterPro" id="IPR000524">
    <property type="entry name" value="Tscrpt_reg_HTH_GntR"/>
</dbReference>
<keyword evidence="1" id="KW-0805">Transcription regulation</keyword>
<evidence type="ECO:0000256" key="4">
    <source>
        <dbReference type="SAM" id="MobiDB-lite"/>
    </source>
</evidence>
<dbReference type="GO" id="GO:0003700">
    <property type="term" value="F:DNA-binding transcription factor activity"/>
    <property type="evidence" value="ECO:0007669"/>
    <property type="project" value="InterPro"/>
</dbReference>
<evidence type="ECO:0000259" key="5">
    <source>
        <dbReference type="PROSITE" id="PS50949"/>
    </source>
</evidence>
<comment type="caution">
    <text evidence="6">The sequence shown here is derived from an EMBL/GenBank/DDBJ whole genome shotgun (WGS) entry which is preliminary data.</text>
</comment>
<dbReference type="PANTHER" id="PTHR43537:SF5">
    <property type="entry name" value="UXU OPERON TRANSCRIPTIONAL REGULATOR"/>
    <property type="match status" value="1"/>
</dbReference>
<reference evidence="6 7" key="1">
    <citation type="submission" date="2018-01" db="EMBL/GenBank/DDBJ databases">
        <title>Halomonas endophytica sp. nov., isolated from storage liquid in the stems of Populus euphratica.</title>
        <authorList>
            <person name="Chen C."/>
        </authorList>
    </citation>
    <scope>NUCLEOTIDE SEQUENCE [LARGE SCALE GENOMIC DNA]</scope>
    <source>
        <strain evidence="6 7">BZ-SZ-XJ27</strain>
    </source>
</reference>
<dbReference type="InterPro" id="IPR036388">
    <property type="entry name" value="WH-like_DNA-bd_sf"/>
</dbReference>
<dbReference type="PRINTS" id="PR00035">
    <property type="entry name" value="HTHGNTR"/>
</dbReference>
<keyword evidence="7" id="KW-1185">Reference proteome</keyword>